<dbReference type="Gene3D" id="3.30.428.10">
    <property type="entry name" value="HIT-like"/>
    <property type="match status" value="1"/>
</dbReference>
<dbReference type="GO" id="GO:0009117">
    <property type="term" value="P:nucleotide metabolic process"/>
    <property type="evidence" value="ECO:0007669"/>
    <property type="project" value="TreeGrafter"/>
</dbReference>
<reference evidence="5" key="1">
    <citation type="journal article" date="2020" name="mSystems">
        <title>Genome- and Community-Level Interaction Insights into Carbon Utilization and Element Cycling Functions of Hydrothermarchaeota in Hydrothermal Sediment.</title>
        <authorList>
            <person name="Zhou Z."/>
            <person name="Liu Y."/>
            <person name="Xu W."/>
            <person name="Pan J."/>
            <person name="Luo Z.H."/>
            <person name="Li M."/>
        </authorList>
    </citation>
    <scope>NUCLEOTIDE SEQUENCE [LARGE SCALE GENOMIC DNA]</scope>
    <source>
        <strain evidence="5">SpSt-876</strain>
    </source>
</reference>
<dbReference type="Pfam" id="PF01230">
    <property type="entry name" value="HIT"/>
    <property type="match status" value="1"/>
</dbReference>
<gene>
    <name evidence="5" type="ORF">ENW73_06930</name>
</gene>
<comment type="caution">
    <text evidence="5">The sequence shown here is derived from an EMBL/GenBank/DDBJ whole genome shotgun (WGS) entry which is preliminary data.</text>
</comment>
<dbReference type="EMBL" id="DTLI01000165">
    <property type="protein sequence ID" value="HHS52581.1"/>
    <property type="molecule type" value="Genomic_DNA"/>
</dbReference>
<dbReference type="SUPFAM" id="SSF54197">
    <property type="entry name" value="HIT-like"/>
    <property type="match status" value="1"/>
</dbReference>
<evidence type="ECO:0000313" key="5">
    <source>
        <dbReference type="EMBL" id="HHS52581.1"/>
    </source>
</evidence>
<evidence type="ECO:0000259" key="4">
    <source>
        <dbReference type="PROSITE" id="PS51084"/>
    </source>
</evidence>
<protein>
    <submittedName>
        <fullName evidence="5">HIT domain-containing protein</fullName>
    </submittedName>
</protein>
<organism evidence="5">
    <name type="scientific">candidate division WOR-3 bacterium</name>
    <dbReference type="NCBI Taxonomy" id="2052148"/>
    <lineage>
        <taxon>Bacteria</taxon>
        <taxon>Bacteria division WOR-3</taxon>
    </lineage>
</organism>
<name>A0A7C6EDD1_UNCW3</name>
<dbReference type="PANTHER" id="PTHR46648">
    <property type="entry name" value="HIT FAMILY PROTEIN 1"/>
    <property type="match status" value="1"/>
</dbReference>
<accession>A0A7C6EDD1</accession>
<dbReference type="GO" id="GO:0003824">
    <property type="term" value="F:catalytic activity"/>
    <property type="evidence" value="ECO:0007669"/>
    <property type="project" value="InterPro"/>
</dbReference>
<feature type="domain" description="HIT" evidence="4">
    <location>
        <begin position="22"/>
        <end position="124"/>
    </location>
</feature>
<dbReference type="PROSITE" id="PS51084">
    <property type="entry name" value="HIT_2"/>
    <property type="match status" value="1"/>
</dbReference>
<dbReference type="PANTHER" id="PTHR46648:SF1">
    <property type="entry name" value="ADENOSINE 5'-MONOPHOSPHORAMIDASE HNT1"/>
    <property type="match status" value="1"/>
</dbReference>
<feature type="active site" description="Tele-AMP-histidine intermediate" evidence="1">
    <location>
        <position position="111"/>
    </location>
</feature>
<sequence length="160" mass="18112">MRNNLQTEKTKIKGGNVGKNCILCQVIRGELPSYKVYEDEKIVGILDINPITKGHCLIIPKQHRVWFTDLVSGEAGPFFKAVWTVSKQLKKAFNAQYVTLLIRGTRIPHLHAHLVPSIKGELSATDRILDLLQYVQENQKSVVKPSEFKRIAKLIRATNP</sequence>
<dbReference type="PRINTS" id="PR00332">
    <property type="entry name" value="HISTRIAD"/>
</dbReference>
<proteinExistence type="predicted"/>
<dbReference type="InterPro" id="IPR036265">
    <property type="entry name" value="HIT-like_sf"/>
</dbReference>
<dbReference type="InterPro" id="IPR001310">
    <property type="entry name" value="Histidine_triad_HIT"/>
</dbReference>
<evidence type="ECO:0000256" key="1">
    <source>
        <dbReference type="PIRSR" id="PIRSR601310-1"/>
    </source>
</evidence>
<evidence type="ECO:0000256" key="3">
    <source>
        <dbReference type="PROSITE-ProRule" id="PRU00464"/>
    </source>
</evidence>
<evidence type="ECO:0000256" key="2">
    <source>
        <dbReference type="PIRSR" id="PIRSR601310-3"/>
    </source>
</evidence>
<dbReference type="InterPro" id="IPR011146">
    <property type="entry name" value="HIT-like"/>
</dbReference>
<dbReference type="AlphaFoldDB" id="A0A7C6EDD1"/>
<feature type="short sequence motif" description="Histidine triad motif" evidence="2 3">
    <location>
        <begin position="109"/>
        <end position="113"/>
    </location>
</feature>